<keyword evidence="1" id="KW-0812">Transmembrane</keyword>
<protein>
    <submittedName>
        <fullName evidence="2">Beta-carotene 15,15'-dioxygenase, Brp/Blh family</fullName>
        <ecNumber evidence="2">1.13.11.63</ecNumber>
    </submittedName>
</protein>
<feature type="transmembrane region" description="Helical" evidence="1">
    <location>
        <begin position="7"/>
        <end position="24"/>
    </location>
</feature>
<evidence type="ECO:0000313" key="3">
    <source>
        <dbReference type="Proteomes" id="UP000478837"/>
    </source>
</evidence>
<dbReference type="AlphaFoldDB" id="A0A6L9MVB8"/>
<organism evidence="2 3">
    <name type="scientific">Alteromonas hispanica</name>
    <dbReference type="NCBI Taxonomy" id="315421"/>
    <lineage>
        <taxon>Bacteria</taxon>
        <taxon>Pseudomonadati</taxon>
        <taxon>Pseudomonadota</taxon>
        <taxon>Gammaproteobacteria</taxon>
        <taxon>Alteromonadales</taxon>
        <taxon>Alteromonadaceae</taxon>
        <taxon>Alteromonas/Salinimonas group</taxon>
        <taxon>Alteromonas</taxon>
    </lineage>
</organism>
<dbReference type="InterPro" id="IPR022270">
    <property type="entry name" value="Blh_diox"/>
</dbReference>
<sequence length="309" mass="34425">MQTQKLFNNFAIVSILFTALWYAAPQVSENTIGLVALVVIFALGMPHGALDIIMLKTLSRASACKSVVSWGEGKPGRRLAGLVTVYSLVVVAAFSAWVIMPTLCLVTFLIIGAAHFRHDWQQTFTKPSWCFGLIVVTAPSLLYSSQLEGVFGWLFVPARHSVVIVLMMQVVTFICAVAVFYYWLKGKVETRKVGNMMMLLACASLLPPLIYFTIYFCVIHSVYHTVLIKNKMDMRWRELLAVTLLPMVGTLVLYAFAHIYLSDLNGLANYYPLIFIGLFAVTVPHVMLTYFCERFLGNVSGNATHSISS</sequence>
<proteinExistence type="predicted"/>
<dbReference type="EMBL" id="JAAAWP010000007">
    <property type="protein sequence ID" value="NDW22194.1"/>
    <property type="molecule type" value="Genomic_DNA"/>
</dbReference>
<keyword evidence="1" id="KW-1133">Transmembrane helix</keyword>
<feature type="transmembrane region" description="Helical" evidence="1">
    <location>
        <begin position="196"/>
        <end position="218"/>
    </location>
</feature>
<keyword evidence="1" id="KW-0472">Membrane</keyword>
<gene>
    <name evidence="2" type="ORF">GTW09_11725</name>
</gene>
<keyword evidence="2" id="KW-0223">Dioxygenase</keyword>
<name>A0A6L9MVB8_9ALTE</name>
<dbReference type="GO" id="GO:0003834">
    <property type="term" value="F:beta-carotene 15,15'-dioxygenase activity"/>
    <property type="evidence" value="ECO:0007669"/>
    <property type="project" value="UniProtKB-EC"/>
</dbReference>
<reference evidence="2 3" key="1">
    <citation type="submission" date="2020-01" db="EMBL/GenBank/DDBJ databases">
        <title>Genomes of bacteria type strains.</title>
        <authorList>
            <person name="Chen J."/>
            <person name="Zhu S."/>
            <person name="Yang J."/>
        </authorList>
    </citation>
    <scope>NUCLEOTIDE SEQUENCE [LARGE SCALE GENOMIC DNA]</scope>
    <source>
        <strain evidence="2 3">LMG 22958</strain>
    </source>
</reference>
<keyword evidence="3" id="KW-1185">Reference proteome</keyword>
<feature type="transmembrane region" description="Helical" evidence="1">
    <location>
        <begin position="30"/>
        <end position="50"/>
    </location>
</feature>
<evidence type="ECO:0000256" key="1">
    <source>
        <dbReference type="SAM" id="Phobius"/>
    </source>
</evidence>
<feature type="transmembrane region" description="Helical" evidence="1">
    <location>
        <begin position="273"/>
        <end position="292"/>
    </location>
</feature>
<feature type="transmembrane region" description="Helical" evidence="1">
    <location>
        <begin position="239"/>
        <end position="261"/>
    </location>
</feature>
<comment type="caution">
    <text evidence="2">The sequence shown here is derived from an EMBL/GenBank/DDBJ whole genome shotgun (WGS) entry which is preliminary data.</text>
</comment>
<dbReference type="Pfam" id="PF15461">
    <property type="entry name" value="BCD"/>
    <property type="match status" value="1"/>
</dbReference>
<dbReference type="NCBIfam" id="TIGR03753">
    <property type="entry name" value="blh_monoox"/>
    <property type="match status" value="1"/>
</dbReference>
<feature type="transmembrane region" description="Helical" evidence="1">
    <location>
        <begin position="131"/>
        <end position="156"/>
    </location>
</feature>
<dbReference type="RefSeq" id="WP_163112047.1">
    <property type="nucleotide sequence ID" value="NZ_JAAAWP010000007.1"/>
</dbReference>
<dbReference type="EC" id="1.13.11.63" evidence="2"/>
<feature type="transmembrane region" description="Helical" evidence="1">
    <location>
        <begin position="163"/>
        <end position="184"/>
    </location>
</feature>
<evidence type="ECO:0000313" key="2">
    <source>
        <dbReference type="EMBL" id="NDW22194.1"/>
    </source>
</evidence>
<dbReference type="Proteomes" id="UP000478837">
    <property type="component" value="Unassembled WGS sequence"/>
</dbReference>
<feature type="transmembrane region" description="Helical" evidence="1">
    <location>
        <begin position="83"/>
        <end position="111"/>
    </location>
</feature>
<accession>A0A6L9MVB8</accession>
<keyword evidence="2" id="KW-0560">Oxidoreductase</keyword>